<dbReference type="AlphaFoldDB" id="A0A653DFV6"/>
<keyword evidence="4 8" id="KW-0812">Transmembrane</keyword>
<name>A0A653DFV6_CALMS</name>
<sequence>MVCTSFLIHFYDPLQLIIRKLLDLAPGTLLYSMWRAPPYDVVMRLYLFNVTNVDEFLAGKGKLNVTEIGPYAYKEILTHNNVTFGEDGTVSYDPKRIFTHDPRNSVGDPKIDRMNVPNIPLLGIQAYLADSSFITNMGFSALSASLGTKPILNLTVDEFMWGYEDKLVTMANRFLPSWIDFGKFGLLERLTSRDNVNRITVSVDPTKSKSKYDHLLSQDEMSAPYHIIRWNGSPGLTEWGFDNKTKRTDKKCQLIEGAFDGTVFPRKLKNRTITVYRKAFCRPVPFFFVGDSLSDDGFRSFDFKMRKNVFGTPAENPYNECYCYKGTCPGKGLQNIAPCYYDMPIILSQPHFLNVDPEIQNAVYGMNPDEKKHASLYRIQPDLGVPLAGSALRVQVNLGMGQTRYNPKTRQFNNLTVPLFWIELSFDELPGMVTFLLRLTLNVLPVGQTILVYVLGIVGCALVSGAALLTLFFSKTMVPRSLSISPEYSAIPVIVASQYLKPDIRICK</sequence>
<evidence type="ECO:0008006" key="11">
    <source>
        <dbReference type="Google" id="ProtNLM"/>
    </source>
</evidence>
<proteinExistence type="inferred from homology"/>
<dbReference type="OrthoDB" id="18585at2759"/>
<keyword evidence="5 8" id="KW-1133">Transmembrane helix</keyword>
<reference evidence="9 10" key="1">
    <citation type="submission" date="2019-01" db="EMBL/GenBank/DDBJ databases">
        <authorList>
            <person name="Sayadi A."/>
        </authorList>
    </citation>
    <scope>NUCLEOTIDE SEQUENCE [LARGE SCALE GENOMIC DNA]</scope>
</reference>
<keyword evidence="6 8" id="KW-0472">Membrane</keyword>
<accession>A0A653DFV6</accession>
<evidence type="ECO:0000256" key="7">
    <source>
        <dbReference type="ARBA" id="ARBA00023180"/>
    </source>
</evidence>
<dbReference type="EMBL" id="CAACVG010011900">
    <property type="protein sequence ID" value="VEN59095.1"/>
    <property type="molecule type" value="Genomic_DNA"/>
</dbReference>
<dbReference type="Pfam" id="PF01130">
    <property type="entry name" value="CD36"/>
    <property type="match status" value="1"/>
</dbReference>
<keyword evidence="3" id="KW-1003">Cell membrane</keyword>
<dbReference type="PRINTS" id="PR01609">
    <property type="entry name" value="CD36FAMILY"/>
</dbReference>
<dbReference type="Proteomes" id="UP000410492">
    <property type="component" value="Unassembled WGS sequence"/>
</dbReference>
<evidence type="ECO:0000256" key="5">
    <source>
        <dbReference type="ARBA" id="ARBA00022989"/>
    </source>
</evidence>
<evidence type="ECO:0000256" key="6">
    <source>
        <dbReference type="ARBA" id="ARBA00023136"/>
    </source>
</evidence>
<keyword evidence="10" id="KW-1185">Reference proteome</keyword>
<evidence type="ECO:0000313" key="10">
    <source>
        <dbReference type="Proteomes" id="UP000410492"/>
    </source>
</evidence>
<comment type="similarity">
    <text evidence="2">Belongs to the CD36 family.</text>
</comment>
<evidence type="ECO:0000256" key="2">
    <source>
        <dbReference type="ARBA" id="ARBA00010532"/>
    </source>
</evidence>
<feature type="transmembrane region" description="Helical" evidence="8">
    <location>
        <begin position="450"/>
        <end position="473"/>
    </location>
</feature>
<dbReference type="GO" id="GO:0005044">
    <property type="term" value="F:scavenger receptor activity"/>
    <property type="evidence" value="ECO:0007669"/>
    <property type="project" value="TreeGrafter"/>
</dbReference>
<evidence type="ECO:0000256" key="4">
    <source>
        <dbReference type="ARBA" id="ARBA00022692"/>
    </source>
</evidence>
<organism evidence="9 10">
    <name type="scientific">Callosobruchus maculatus</name>
    <name type="common">Southern cowpea weevil</name>
    <name type="synonym">Pulse bruchid</name>
    <dbReference type="NCBI Taxonomy" id="64391"/>
    <lineage>
        <taxon>Eukaryota</taxon>
        <taxon>Metazoa</taxon>
        <taxon>Ecdysozoa</taxon>
        <taxon>Arthropoda</taxon>
        <taxon>Hexapoda</taxon>
        <taxon>Insecta</taxon>
        <taxon>Pterygota</taxon>
        <taxon>Neoptera</taxon>
        <taxon>Endopterygota</taxon>
        <taxon>Coleoptera</taxon>
        <taxon>Polyphaga</taxon>
        <taxon>Cucujiformia</taxon>
        <taxon>Chrysomeloidea</taxon>
        <taxon>Chrysomelidae</taxon>
        <taxon>Bruchinae</taxon>
        <taxon>Bruchini</taxon>
        <taxon>Callosobruchus</taxon>
    </lineage>
</organism>
<protein>
    <recommendedName>
        <fullName evidence="11">Scavenger receptor class B member 1</fullName>
    </recommendedName>
</protein>
<evidence type="ECO:0000313" key="9">
    <source>
        <dbReference type="EMBL" id="VEN59095.1"/>
    </source>
</evidence>
<dbReference type="GO" id="GO:0005737">
    <property type="term" value="C:cytoplasm"/>
    <property type="evidence" value="ECO:0007669"/>
    <property type="project" value="TreeGrafter"/>
</dbReference>
<comment type="subcellular location">
    <subcellularLocation>
        <location evidence="1">Cell membrane</location>
    </subcellularLocation>
</comment>
<keyword evidence="7" id="KW-0325">Glycoprotein</keyword>
<evidence type="ECO:0000256" key="1">
    <source>
        <dbReference type="ARBA" id="ARBA00004236"/>
    </source>
</evidence>
<dbReference type="GO" id="GO:0005886">
    <property type="term" value="C:plasma membrane"/>
    <property type="evidence" value="ECO:0007669"/>
    <property type="project" value="UniProtKB-SubCell"/>
</dbReference>
<evidence type="ECO:0000256" key="8">
    <source>
        <dbReference type="SAM" id="Phobius"/>
    </source>
</evidence>
<dbReference type="PANTHER" id="PTHR11923:SF104">
    <property type="entry name" value="FI07620P"/>
    <property type="match status" value="1"/>
</dbReference>
<gene>
    <name evidence="9" type="ORF">CALMAC_LOCUS17246</name>
</gene>
<dbReference type="PANTHER" id="PTHR11923">
    <property type="entry name" value="SCAVENGER RECEPTOR CLASS B TYPE-1 SR-B1"/>
    <property type="match status" value="1"/>
</dbReference>
<evidence type="ECO:0000256" key="3">
    <source>
        <dbReference type="ARBA" id="ARBA00022475"/>
    </source>
</evidence>
<dbReference type="InterPro" id="IPR002159">
    <property type="entry name" value="CD36_fam"/>
</dbReference>